<dbReference type="InterPro" id="IPR027417">
    <property type="entry name" value="P-loop_NTPase"/>
</dbReference>
<keyword evidence="1" id="KW-0547">Nucleotide-binding</keyword>
<dbReference type="SUPFAM" id="SSF52540">
    <property type="entry name" value="P-loop containing nucleoside triphosphate hydrolases"/>
    <property type="match status" value="1"/>
</dbReference>
<dbReference type="EMBL" id="JACHLP010000005">
    <property type="protein sequence ID" value="MBB4844159.1"/>
    <property type="molecule type" value="Genomic_DNA"/>
</dbReference>
<reference evidence="4 5" key="1">
    <citation type="submission" date="2020-08" db="EMBL/GenBank/DDBJ databases">
        <title>Functional genomics of gut bacteria from endangered species of beetles.</title>
        <authorList>
            <person name="Carlos-Shanley C."/>
        </authorList>
    </citation>
    <scope>NUCLEOTIDE SEQUENCE [LARGE SCALE GENOMIC DNA]</scope>
    <source>
        <strain evidence="4 5">S00239</strain>
    </source>
</reference>
<dbReference type="Gene3D" id="3.40.50.300">
    <property type="entry name" value="P-loop containing nucleotide triphosphate hydrolases"/>
    <property type="match status" value="1"/>
</dbReference>
<evidence type="ECO:0000256" key="1">
    <source>
        <dbReference type="ARBA" id="ARBA00022741"/>
    </source>
</evidence>
<name>A0A840LDL5_9BURK</name>
<comment type="caution">
    <text evidence="4">The sequence shown here is derived from an EMBL/GenBank/DDBJ whole genome shotgun (WGS) entry which is preliminary data.</text>
</comment>
<dbReference type="Pfam" id="PF00005">
    <property type="entry name" value="ABC_tran"/>
    <property type="match status" value="1"/>
</dbReference>
<gene>
    <name evidence="4" type="ORF">HNP55_002695</name>
</gene>
<proteinExistence type="predicted"/>
<sequence>MNLLLGGEGRGKTSLLRLIAGTLKPSRGQITLPGPDGLGTPRIFYACPEAAEHDDCLAQDWLNQQRSQFPDWQMPVQEALAEAFALCEHLGKSMRMLSTGSRRKIGLLAAAASAAELTLLDQPFAALDGRSSRVLRELLLEAAAQRERAWLLADYQLPDGLADALLQTQVDLGD</sequence>
<dbReference type="InterPro" id="IPR003439">
    <property type="entry name" value="ABC_transporter-like_ATP-bd"/>
</dbReference>
<dbReference type="GO" id="GO:0016887">
    <property type="term" value="F:ATP hydrolysis activity"/>
    <property type="evidence" value="ECO:0007669"/>
    <property type="project" value="InterPro"/>
</dbReference>
<keyword evidence="5" id="KW-1185">Reference proteome</keyword>
<keyword evidence="2" id="KW-0067">ATP-binding</keyword>
<evidence type="ECO:0000313" key="4">
    <source>
        <dbReference type="EMBL" id="MBB4844159.1"/>
    </source>
</evidence>
<evidence type="ECO:0000259" key="3">
    <source>
        <dbReference type="Pfam" id="PF00005"/>
    </source>
</evidence>
<feature type="domain" description="ABC transporter" evidence="3">
    <location>
        <begin position="4"/>
        <end position="125"/>
    </location>
</feature>
<dbReference type="PANTHER" id="PTHR43158:SF2">
    <property type="entry name" value="SKFA PEPTIDE EXPORT ATP-BINDING PROTEIN SKFE"/>
    <property type="match status" value="1"/>
</dbReference>
<accession>A0A840LDL5</accession>
<dbReference type="Proteomes" id="UP000562027">
    <property type="component" value="Unassembled WGS sequence"/>
</dbReference>
<organism evidence="4 5">
    <name type="scientific">Roseateles oligotrophus</name>
    <dbReference type="NCBI Taxonomy" id="1769250"/>
    <lineage>
        <taxon>Bacteria</taxon>
        <taxon>Pseudomonadati</taxon>
        <taxon>Pseudomonadota</taxon>
        <taxon>Betaproteobacteria</taxon>
        <taxon>Burkholderiales</taxon>
        <taxon>Sphaerotilaceae</taxon>
        <taxon>Roseateles</taxon>
    </lineage>
</organism>
<evidence type="ECO:0000313" key="5">
    <source>
        <dbReference type="Proteomes" id="UP000562027"/>
    </source>
</evidence>
<protein>
    <submittedName>
        <fullName evidence="4">ABC-type multidrug transport system ATPase subunit</fullName>
    </submittedName>
</protein>
<dbReference type="PANTHER" id="PTHR43158">
    <property type="entry name" value="SKFA PEPTIDE EXPORT ATP-BINDING PROTEIN SKFE"/>
    <property type="match status" value="1"/>
</dbReference>
<dbReference type="GO" id="GO:0005524">
    <property type="term" value="F:ATP binding"/>
    <property type="evidence" value="ECO:0007669"/>
    <property type="project" value="UniProtKB-KW"/>
</dbReference>
<evidence type="ECO:0000256" key="2">
    <source>
        <dbReference type="ARBA" id="ARBA00022840"/>
    </source>
</evidence>
<dbReference type="AlphaFoldDB" id="A0A840LDL5"/>